<dbReference type="AlphaFoldDB" id="A0A9W7XCX9"/>
<evidence type="ECO:0000259" key="11">
    <source>
        <dbReference type="Pfam" id="PF23598"/>
    </source>
</evidence>
<dbReference type="Pfam" id="PF18052">
    <property type="entry name" value="Rx_N"/>
    <property type="match status" value="1"/>
</dbReference>
<evidence type="ECO:0000313" key="12">
    <source>
        <dbReference type="EMBL" id="KAJ1256656.1"/>
    </source>
</evidence>
<evidence type="ECO:0000259" key="10">
    <source>
        <dbReference type="Pfam" id="PF23559"/>
    </source>
</evidence>
<accession>A0A9W7XCX9</accession>
<dbReference type="PANTHER" id="PTHR36766">
    <property type="entry name" value="PLANT BROAD-SPECTRUM MILDEW RESISTANCE PROTEIN RPW8"/>
    <property type="match status" value="1"/>
</dbReference>
<dbReference type="InterPro" id="IPR027417">
    <property type="entry name" value="P-loop_NTPase"/>
</dbReference>
<feature type="domain" description="NB-ARC" evidence="8">
    <location>
        <begin position="190"/>
        <end position="350"/>
    </location>
</feature>
<organism evidence="12 13">
    <name type="scientific">Paspalum vaginatum</name>
    <name type="common">seashore paspalum</name>
    <dbReference type="NCBI Taxonomy" id="158149"/>
    <lineage>
        <taxon>Eukaryota</taxon>
        <taxon>Viridiplantae</taxon>
        <taxon>Streptophyta</taxon>
        <taxon>Embryophyta</taxon>
        <taxon>Tracheophyta</taxon>
        <taxon>Spermatophyta</taxon>
        <taxon>Magnoliopsida</taxon>
        <taxon>Liliopsida</taxon>
        <taxon>Poales</taxon>
        <taxon>Poaceae</taxon>
        <taxon>PACMAD clade</taxon>
        <taxon>Panicoideae</taxon>
        <taxon>Andropogonodae</taxon>
        <taxon>Paspaleae</taxon>
        <taxon>Paspalinae</taxon>
        <taxon>Paspalum</taxon>
    </lineage>
</organism>
<keyword evidence="4" id="KW-0547">Nucleotide-binding</keyword>
<evidence type="ECO:0000256" key="7">
    <source>
        <dbReference type="ARBA" id="ARBA00023054"/>
    </source>
</evidence>
<dbReference type="InterPro" id="IPR002182">
    <property type="entry name" value="NB-ARC"/>
</dbReference>
<dbReference type="Gene3D" id="1.20.5.4130">
    <property type="match status" value="1"/>
</dbReference>
<dbReference type="InterPro" id="IPR038005">
    <property type="entry name" value="RX-like_CC"/>
</dbReference>
<dbReference type="InterPro" id="IPR032675">
    <property type="entry name" value="LRR_dom_sf"/>
</dbReference>
<protein>
    <submittedName>
        <fullName evidence="12">Uncharacterized protein</fullName>
    </submittedName>
</protein>
<proteinExistence type="inferred from homology"/>
<evidence type="ECO:0000256" key="6">
    <source>
        <dbReference type="ARBA" id="ARBA00022840"/>
    </source>
</evidence>
<dbReference type="GO" id="GO:0006952">
    <property type="term" value="P:defense response"/>
    <property type="evidence" value="ECO:0007669"/>
    <property type="project" value="UniProtKB-KW"/>
</dbReference>
<feature type="domain" description="Disease resistance protein winged helix" evidence="10">
    <location>
        <begin position="440"/>
        <end position="507"/>
    </location>
</feature>
<evidence type="ECO:0000256" key="2">
    <source>
        <dbReference type="ARBA" id="ARBA00022614"/>
    </source>
</evidence>
<dbReference type="Gene3D" id="1.10.8.430">
    <property type="entry name" value="Helical domain of apoptotic protease-activating factors"/>
    <property type="match status" value="1"/>
</dbReference>
<dbReference type="Pfam" id="PF23559">
    <property type="entry name" value="WHD_DRP"/>
    <property type="match status" value="1"/>
</dbReference>
<evidence type="ECO:0000256" key="1">
    <source>
        <dbReference type="ARBA" id="ARBA00008894"/>
    </source>
</evidence>
<evidence type="ECO:0000256" key="5">
    <source>
        <dbReference type="ARBA" id="ARBA00022821"/>
    </source>
</evidence>
<dbReference type="Pfam" id="PF00931">
    <property type="entry name" value="NB-ARC"/>
    <property type="match status" value="1"/>
</dbReference>
<keyword evidence="6" id="KW-0067">ATP-binding</keyword>
<dbReference type="PANTHER" id="PTHR36766:SF36">
    <property type="entry name" value="AAA+ ATPASE DOMAIN-CONTAINING PROTEIN"/>
    <property type="match status" value="1"/>
</dbReference>
<keyword evidence="2" id="KW-0433">Leucine-rich repeat</keyword>
<dbReference type="OrthoDB" id="762143at2759"/>
<feature type="domain" description="Disease resistance R13L4/SHOC-2-like LRR" evidence="11">
    <location>
        <begin position="570"/>
        <end position="801"/>
    </location>
</feature>
<dbReference type="InterPro" id="IPR055414">
    <property type="entry name" value="LRR_R13L4/SHOC2-like"/>
</dbReference>
<evidence type="ECO:0000313" key="13">
    <source>
        <dbReference type="Proteomes" id="UP001164776"/>
    </source>
</evidence>
<reference evidence="12 13" key="1">
    <citation type="submission" date="2022-10" db="EMBL/GenBank/DDBJ databases">
        <title>WGS assembly of Paspalum vaginatum 540-79.</title>
        <authorList>
            <person name="Sun G."/>
            <person name="Wase N."/>
            <person name="Shu S."/>
            <person name="Jenkins J."/>
            <person name="Zhou B."/>
            <person name="Torres-Rodriguez J."/>
            <person name="Chen C."/>
            <person name="Sandor L."/>
            <person name="Plott C."/>
            <person name="Yoshinga Y."/>
            <person name="Daum C."/>
            <person name="Qi P."/>
            <person name="Barry K."/>
            <person name="Lipzen A."/>
            <person name="Berry L."/>
            <person name="Pedersen C."/>
            <person name="Gottilla T."/>
            <person name="Foltz A."/>
            <person name="Yu H."/>
            <person name="O'Malley R."/>
            <person name="Zhang C."/>
            <person name="Devos K."/>
            <person name="Sigmon B."/>
            <person name="Yu B."/>
            <person name="Obata T."/>
            <person name="Schmutz J."/>
            <person name="Schnable J."/>
        </authorList>
    </citation>
    <scope>NUCLEOTIDE SEQUENCE [LARGE SCALE GENOMIC DNA]</scope>
    <source>
        <strain evidence="13">cv. 540-79</strain>
    </source>
</reference>
<dbReference type="Pfam" id="PF23598">
    <property type="entry name" value="LRR_14"/>
    <property type="match status" value="1"/>
</dbReference>
<evidence type="ECO:0000256" key="3">
    <source>
        <dbReference type="ARBA" id="ARBA00022737"/>
    </source>
</evidence>
<evidence type="ECO:0000259" key="8">
    <source>
        <dbReference type="Pfam" id="PF00931"/>
    </source>
</evidence>
<dbReference type="PRINTS" id="PR00364">
    <property type="entry name" value="DISEASERSIST"/>
</dbReference>
<comment type="caution">
    <text evidence="12">The sequence shown here is derived from an EMBL/GenBank/DDBJ whole genome shotgun (WGS) entry which is preliminary data.</text>
</comment>
<keyword evidence="5" id="KW-0611">Plant defense</keyword>
<keyword evidence="13" id="KW-1185">Reference proteome</keyword>
<dbReference type="Gene3D" id="3.80.10.10">
    <property type="entry name" value="Ribonuclease Inhibitor"/>
    <property type="match status" value="1"/>
</dbReference>
<feature type="domain" description="Disease resistance N-terminal" evidence="9">
    <location>
        <begin position="14"/>
        <end position="92"/>
    </location>
</feature>
<dbReference type="GO" id="GO:0005524">
    <property type="term" value="F:ATP binding"/>
    <property type="evidence" value="ECO:0007669"/>
    <property type="project" value="UniProtKB-KW"/>
</dbReference>
<dbReference type="Gene3D" id="1.10.10.10">
    <property type="entry name" value="Winged helix-like DNA-binding domain superfamily/Winged helix DNA-binding domain"/>
    <property type="match status" value="1"/>
</dbReference>
<dbReference type="SUPFAM" id="SSF52540">
    <property type="entry name" value="P-loop containing nucleoside triphosphate hydrolases"/>
    <property type="match status" value="1"/>
</dbReference>
<keyword evidence="7" id="KW-0175">Coiled coil</keyword>
<sequence length="1008" mass="113669">MAAVLEALASYIQNMVLEMAKEEVHLLLGVPDKIKKMDIKLGDLKRFLADADKRNITDESVRSWVKELRNAMYDVTNILDLCQIKAMEKSPSQHLGCFNPLLFCMRNPLHAHDIGSRIKSLNDRLDDIEKRSKTFNFVNLASYDDGRQKMESSCCSRRETTGEDELGVVGEKIEEDTRNLVELLTRKEKAIHEHNNILIFAIVGVGGIGKTTLAKKIFNNEITKQEFEKRIWLSVNQEISDVDLLERAITEARGDHQAPKTTKASLERTLKEALEGCKTLLVMDDVWNHQAWEKVLEPPLINSLASGSRVLVTTRHDMVARGMMAKVPYHQVVKLEPEDAWSLLKKQVVGNGNNDEQKIDMLRDIGMGIIAKCDGLPLAIKVMGGLLRQKKKVRRDWEKVLNDSIWSVSQMPEELNYAVYLSYQDLHSNLKPCFLHYALLPKGIVFWMDSIVNMWISEGFVHGNSCDLEVLGKEYYEQLIARNLIEPNKRFTDHAVCNMHDVVRSFAQYVARDEALIAHKSEDGRTNKLHSQSVIRLSLETEESESNGLGWGSLEGHMSLRTLILVGRININPGDSLLCFSCLRILHIEDGNFDALSGSLVQLKHLRYLSIKGSDTSRLPESIVKIKFLQHIDLAFCENFVKLPSGIGKLQQLRFLGLNDTGINSIPKGFSGLTNLRNLYGFPAHMDGDWCSLEEIGALGQLTRLEICGLKNVSSSPSAIKARLGEKVRLSYLILNCTRRHGGDHRSVKEEEQQQIERVFDELCPPPCLEHLVIDGYFSQRLPRWMTWAPPIAPPLGSLRILTMEDLPYCTELPDGLSQLPSLELLQIINAPTIKSIGPESLVVLDHHEQASATEKLGSDLEIELRGCPGLQRISNLPKLRNLIVISCPKLKAVEVLPALQRLSLEDYDLETLPGYLLDVNPRHLHLACNISLLTSIAKGKSSLEWQKFSHIKHVKAYADDDGNNIKMKWYVKYTGDPFYFRTNIIGPSADAASKEMEQVSTDEMGDE</sequence>
<dbReference type="InterPro" id="IPR058922">
    <property type="entry name" value="WHD_DRP"/>
</dbReference>
<comment type="similarity">
    <text evidence="1">Belongs to the disease resistance NB-LRR family.</text>
</comment>
<gene>
    <name evidence="12" type="ORF">BS78_K338800</name>
</gene>
<dbReference type="CDD" id="cd14798">
    <property type="entry name" value="RX-CC_like"/>
    <property type="match status" value="1"/>
</dbReference>
<dbReference type="Gene3D" id="3.40.50.300">
    <property type="entry name" value="P-loop containing nucleotide triphosphate hydrolases"/>
    <property type="match status" value="1"/>
</dbReference>
<dbReference type="InterPro" id="IPR041118">
    <property type="entry name" value="Rx_N"/>
</dbReference>
<evidence type="ECO:0000256" key="4">
    <source>
        <dbReference type="ARBA" id="ARBA00022741"/>
    </source>
</evidence>
<dbReference type="GO" id="GO:0043531">
    <property type="term" value="F:ADP binding"/>
    <property type="evidence" value="ECO:0007669"/>
    <property type="project" value="InterPro"/>
</dbReference>
<evidence type="ECO:0000259" key="9">
    <source>
        <dbReference type="Pfam" id="PF18052"/>
    </source>
</evidence>
<dbReference type="InterPro" id="IPR036388">
    <property type="entry name" value="WH-like_DNA-bd_sf"/>
</dbReference>
<name>A0A9W7XCX9_9POAL</name>
<dbReference type="InterPro" id="IPR042197">
    <property type="entry name" value="Apaf_helical"/>
</dbReference>
<dbReference type="GO" id="GO:0051707">
    <property type="term" value="P:response to other organism"/>
    <property type="evidence" value="ECO:0007669"/>
    <property type="project" value="UniProtKB-ARBA"/>
</dbReference>
<dbReference type="EMBL" id="MU629493">
    <property type="protein sequence ID" value="KAJ1256656.1"/>
    <property type="molecule type" value="Genomic_DNA"/>
</dbReference>
<dbReference type="Proteomes" id="UP001164776">
    <property type="component" value="Unassembled WGS sequence"/>
</dbReference>
<keyword evidence="3" id="KW-0677">Repeat</keyword>
<dbReference type="SUPFAM" id="SSF52058">
    <property type="entry name" value="L domain-like"/>
    <property type="match status" value="1"/>
</dbReference>